<evidence type="ECO:0000256" key="8">
    <source>
        <dbReference type="ARBA" id="ARBA00023136"/>
    </source>
</evidence>
<evidence type="ECO:0000256" key="6">
    <source>
        <dbReference type="ARBA" id="ARBA00022989"/>
    </source>
</evidence>
<dbReference type="GO" id="GO:0008320">
    <property type="term" value="F:protein transmembrane transporter activity"/>
    <property type="evidence" value="ECO:0007669"/>
    <property type="project" value="UniProtKB-UniRule"/>
</dbReference>
<dbReference type="InterPro" id="IPR018448">
    <property type="entry name" value="TatB"/>
</dbReference>
<dbReference type="HAMAP" id="MF_00237">
    <property type="entry name" value="TatB"/>
    <property type="match status" value="1"/>
</dbReference>
<comment type="subunit">
    <text evidence="9">The Tat system comprises two distinct complexes: a TatABC complex, containing multiple copies of TatA, TatB and TatC subunits, and a separate TatA complex, containing only TatA subunits. Substrates initially bind to the TatABC complex, which probably triggers association of the separate TatA complex to form the active translocon.</text>
</comment>
<gene>
    <name evidence="9 10" type="primary">tatB</name>
    <name evidence="10" type="ORF">D3Y57_09375</name>
</gene>
<dbReference type="Proteomes" id="UP000276254">
    <property type="component" value="Chromosome"/>
</dbReference>
<keyword evidence="11" id="KW-1185">Reference proteome</keyword>
<evidence type="ECO:0000256" key="4">
    <source>
        <dbReference type="ARBA" id="ARBA00022692"/>
    </source>
</evidence>
<sequence>MFDIAPSELIAVAVIALLVIGPKDLPRVMRVVGQWVGKARGMARHFRSGFDNMIREAELEDMEKKWKEENERIMQAYPTSALIENSTPIENVPAPSTVPAAVAEPAPVIEPVPATGAVVQKPIMPVSPAEPGLPFPEQPERPA</sequence>
<dbReference type="GO" id="GO:0043953">
    <property type="term" value="P:protein transport by the Tat complex"/>
    <property type="evidence" value="ECO:0007669"/>
    <property type="project" value="UniProtKB-UniRule"/>
</dbReference>
<proteinExistence type="inferred from homology"/>
<dbReference type="KEGG" id="spha:D3Y57_09375"/>
<accession>A0A494TAR0</accession>
<keyword evidence="7 9" id="KW-0811">Translocation</keyword>
<dbReference type="PANTHER" id="PTHR33162">
    <property type="entry name" value="SEC-INDEPENDENT PROTEIN TRANSLOCASE PROTEIN TATA, CHLOROPLASTIC"/>
    <property type="match status" value="1"/>
</dbReference>
<organism evidence="10 11">
    <name type="scientific">Sphingomonas paeninsulae</name>
    <dbReference type="NCBI Taxonomy" id="2319844"/>
    <lineage>
        <taxon>Bacteria</taxon>
        <taxon>Pseudomonadati</taxon>
        <taxon>Pseudomonadota</taxon>
        <taxon>Alphaproteobacteria</taxon>
        <taxon>Sphingomonadales</taxon>
        <taxon>Sphingomonadaceae</taxon>
        <taxon>Sphingomonas</taxon>
    </lineage>
</organism>
<dbReference type="AlphaFoldDB" id="A0A494TAR0"/>
<keyword evidence="5 9" id="KW-0653">Protein transport</keyword>
<dbReference type="PANTHER" id="PTHR33162:SF1">
    <property type="entry name" value="SEC-INDEPENDENT PROTEIN TRANSLOCASE PROTEIN TATA, CHLOROPLASTIC"/>
    <property type="match status" value="1"/>
</dbReference>
<evidence type="ECO:0000313" key="11">
    <source>
        <dbReference type="Proteomes" id="UP000276254"/>
    </source>
</evidence>
<evidence type="ECO:0000256" key="3">
    <source>
        <dbReference type="ARBA" id="ARBA00022475"/>
    </source>
</evidence>
<protein>
    <recommendedName>
        <fullName evidence="9">Sec-independent protein translocase protein TatB</fullName>
    </recommendedName>
</protein>
<name>A0A494TAR0_SPHPE</name>
<evidence type="ECO:0000256" key="7">
    <source>
        <dbReference type="ARBA" id="ARBA00023010"/>
    </source>
</evidence>
<dbReference type="PRINTS" id="PR01506">
    <property type="entry name" value="TATBPROTEIN"/>
</dbReference>
<dbReference type="Gene3D" id="1.20.5.3310">
    <property type="match status" value="1"/>
</dbReference>
<keyword evidence="4 9" id="KW-0812">Transmembrane</keyword>
<dbReference type="InterPro" id="IPR003369">
    <property type="entry name" value="TatA/B/E"/>
</dbReference>
<comment type="function">
    <text evidence="9">Part of the twin-arginine translocation (Tat) system that transports large folded proteins containing a characteristic twin-arginine motif in their signal peptide across membranes. Together with TatC, TatB is part of a receptor directly interacting with Tat signal peptides. TatB may form an oligomeric binding site that transiently accommodates folded Tat precursor proteins before their translocation.</text>
</comment>
<keyword evidence="8 9" id="KW-0472">Membrane</keyword>
<reference evidence="10 11" key="1">
    <citation type="submission" date="2018-09" db="EMBL/GenBank/DDBJ databases">
        <title>Sphingomonas peninsula sp. nov., isolated from fildes peninsula, Antarctic soil.</title>
        <authorList>
            <person name="Yingchao G."/>
        </authorList>
    </citation>
    <scope>NUCLEOTIDE SEQUENCE [LARGE SCALE GENOMIC DNA]</scope>
    <source>
        <strain evidence="10 11">YZ-8</strain>
    </source>
</reference>
<dbReference type="NCBIfam" id="TIGR01410">
    <property type="entry name" value="tatB"/>
    <property type="match status" value="1"/>
</dbReference>
<evidence type="ECO:0000256" key="2">
    <source>
        <dbReference type="ARBA" id="ARBA00022448"/>
    </source>
</evidence>
<comment type="similarity">
    <text evidence="9">Belongs to the TatB family.</text>
</comment>
<keyword evidence="3 9" id="KW-1003">Cell membrane</keyword>
<keyword evidence="2 9" id="KW-0813">Transport</keyword>
<comment type="subcellular location">
    <subcellularLocation>
        <location evidence="9">Cell membrane</location>
        <topology evidence="9">Single-pass membrane protein</topology>
    </subcellularLocation>
    <subcellularLocation>
        <location evidence="1">Membrane</location>
        <topology evidence="1">Single-pass membrane protein</topology>
    </subcellularLocation>
</comment>
<evidence type="ECO:0000313" key="10">
    <source>
        <dbReference type="EMBL" id="AYJ86140.1"/>
    </source>
</evidence>
<evidence type="ECO:0000256" key="9">
    <source>
        <dbReference type="HAMAP-Rule" id="MF_00237"/>
    </source>
</evidence>
<dbReference type="EMBL" id="CP032829">
    <property type="protein sequence ID" value="AYJ86140.1"/>
    <property type="molecule type" value="Genomic_DNA"/>
</dbReference>
<keyword evidence="6 9" id="KW-1133">Transmembrane helix</keyword>
<dbReference type="OrthoDB" id="7206969at2"/>
<evidence type="ECO:0000256" key="5">
    <source>
        <dbReference type="ARBA" id="ARBA00022927"/>
    </source>
</evidence>
<dbReference type="Pfam" id="PF02416">
    <property type="entry name" value="TatA_B_E"/>
    <property type="match status" value="1"/>
</dbReference>
<dbReference type="RefSeq" id="WP_121152765.1">
    <property type="nucleotide sequence ID" value="NZ_CP032829.1"/>
</dbReference>
<dbReference type="GO" id="GO:0033281">
    <property type="term" value="C:TAT protein transport complex"/>
    <property type="evidence" value="ECO:0007669"/>
    <property type="project" value="UniProtKB-UniRule"/>
</dbReference>
<evidence type="ECO:0000256" key="1">
    <source>
        <dbReference type="ARBA" id="ARBA00004167"/>
    </source>
</evidence>